<evidence type="ECO:0000313" key="7">
    <source>
        <dbReference type="Proteomes" id="UP001054889"/>
    </source>
</evidence>
<keyword evidence="1" id="KW-0677">Repeat</keyword>
<dbReference type="Pfam" id="PF23559">
    <property type="entry name" value="WHD_DRP"/>
    <property type="match status" value="1"/>
</dbReference>
<dbReference type="SUPFAM" id="SSF52540">
    <property type="entry name" value="P-loop containing nucleoside triphosphate hydrolases"/>
    <property type="match status" value="1"/>
</dbReference>
<reference evidence="6" key="1">
    <citation type="journal article" date="2018" name="DNA Res.">
        <title>Multiple hybrid de novo genome assembly of finger millet, an orphan allotetraploid crop.</title>
        <authorList>
            <person name="Hatakeyama M."/>
            <person name="Aluri S."/>
            <person name="Balachadran M.T."/>
            <person name="Sivarajan S.R."/>
            <person name="Patrignani A."/>
            <person name="Gruter S."/>
            <person name="Poveda L."/>
            <person name="Shimizu-Inatsugi R."/>
            <person name="Baeten J."/>
            <person name="Francoijs K.J."/>
            <person name="Nataraja K.N."/>
            <person name="Reddy Y.A.N."/>
            <person name="Phadnis S."/>
            <person name="Ravikumar R.L."/>
            <person name="Schlapbach R."/>
            <person name="Sreeman S.M."/>
            <person name="Shimizu K.K."/>
        </authorList>
    </citation>
    <scope>NUCLEOTIDE SEQUENCE</scope>
</reference>
<dbReference type="InterPro" id="IPR058922">
    <property type="entry name" value="WHD_DRP"/>
</dbReference>
<dbReference type="GO" id="GO:0043531">
    <property type="term" value="F:ADP binding"/>
    <property type="evidence" value="ECO:0007669"/>
    <property type="project" value="InterPro"/>
</dbReference>
<feature type="domain" description="NB-ARC" evidence="4">
    <location>
        <begin position="119"/>
        <end position="282"/>
    </location>
</feature>
<gene>
    <name evidence="6" type="primary">ga28648</name>
    <name evidence="6" type="ORF">PR202_ga28648</name>
</gene>
<dbReference type="SUPFAM" id="SSF52058">
    <property type="entry name" value="L domain-like"/>
    <property type="match status" value="1"/>
</dbReference>
<dbReference type="EMBL" id="BQKI01000017">
    <property type="protein sequence ID" value="GJN10547.1"/>
    <property type="molecule type" value="Genomic_DNA"/>
</dbReference>
<keyword evidence="2" id="KW-0611">Plant defense</keyword>
<feature type="domain" description="Disease resistance protein winged helix" evidence="5">
    <location>
        <begin position="372"/>
        <end position="440"/>
    </location>
</feature>
<dbReference type="PANTHER" id="PTHR36766:SF73">
    <property type="entry name" value="NB-ARC DOMAIN-CONTAINING PROTEIN"/>
    <property type="match status" value="1"/>
</dbReference>
<dbReference type="Pfam" id="PF00931">
    <property type="entry name" value="NB-ARC"/>
    <property type="match status" value="1"/>
</dbReference>
<evidence type="ECO:0000256" key="1">
    <source>
        <dbReference type="ARBA" id="ARBA00022737"/>
    </source>
</evidence>
<dbReference type="AlphaFoldDB" id="A0AAV5DJ51"/>
<dbReference type="PRINTS" id="PR00364">
    <property type="entry name" value="DISEASERSIST"/>
</dbReference>
<organism evidence="6 7">
    <name type="scientific">Eleusine coracana subsp. coracana</name>
    <dbReference type="NCBI Taxonomy" id="191504"/>
    <lineage>
        <taxon>Eukaryota</taxon>
        <taxon>Viridiplantae</taxon>
        <taxon>Streptophyta</taxon>
        <taxon>Embryophyta</taxon>
        <taxon>Tracheophyta</taxon>
        <taxon>Spermatophyta</taxon>
        <taxon>Magnoliopsida</taxon>
        <taxon>Liliopsida</taxon>
        <taxon>Poales</taxon>
        <taxon>Poaceae</taxon>
        <taxon>PACMAD clade</taxon>
        <taxon>Chloridoideae</taxon>
        <taxon>Cynodonteae</taxon>
        <taxon>Eleusininae</taxon>
        <taxon>Eleusine</taxon>
    </lineage>
</organism>
<dbReference type="Gene3D" id="3.80.10.10">
    <property type="entry name" value="Ribonuclease Inhibitor"/>
    <property type="match status" value="1"/>
</dbReference>
<dbReference type="PANTHER" id="PTHR36766">
    <property type="entry name" value="PLANT BROAD-SPECTRUM MILDEW RESISTANCE PROTEIN RPW8"/>
    <property type="match status" value="1"/>
</dbReference>
<proteinExistence type="predicted"/>
<dbReference type="InterPro" id="IPR002182">
    <property type="entry name" value="NB-ARC"/>
</dbReference>
<feature type="compositionally biased region" description="Polar residues" evidence="3">
    <location>
        <begin position="35"/>
        <end position="49"/>
    </location>
</feature>
<comment type="caution">
    <text evidence="6">The sequence shown here is derived from an EMBL/GenBank/DDBJ whole genome shotgun (WGS) entry which is preliminary data.</text>
</comment>
<dbReference type="GO" id="GO:0006952">
    <property type="term" value="P:defense response"/>
    <property type="evidence" value="ECO:0007669"/>
    <property type="project" value="UniProtKB-KW"/>
</dbReference>
<name>A0AAV5DJ51_ELECO</name>
<dbReference type="Gene3D" id="3.40.50.300">
    <property type="entry name" value="P-loop containing nucleotide triphosphate hydrolases"/>
    <property type="match status" value="1"/>
</dbReference>
<dbReference type="InterPro" id="IPR027417">
    <property type="entry name" value="P-loop_NTPase"/>
</dbReference>
<keyword evidence="7" id="KW-1185">Reference proteome</keyword>
<evidence type="ECO:0000259" key="4">
    <source>
        <dbReference type="Pfam" id="PF00931"/>
    </source>
</evidence>
<evidence type="ECO:0000259" key="5">
    <source>
        <dbReference type="Pfam" id="PF23559"/>
    </source>
</evidence>
<evidence type="ECO:0000256" key="2">
    <source>
        <dbReference type="ARBA" id="ARBA00022821"/>
    </source>
</evidence>
<sequence>MSAAPPYQNSNFSAGHKLTAENGMPAAPLTRAPRTVTTGSRSPTYNPRSRAQIPARRKMILAKKTKTMRKKLRKISKQRKSFTFAENTISQEPQSFDPRETTSIVNEVFGRDEEKKIITDCLSASHRKDGTVILPIYGLGGIGKSTMAQLVYNYNKLKQYYDHRVWVYVSQEFDLKKIGTSIISRLSTAGGEQNTNSLQLIQQRLNDMPRGKILIILDDIWEEDDFKLKDMEDMLNKKGSMVDVIVTTRSESIAKKNCTVESYKLQPLKNDVCWDIIKRYSGFNNKSNKGELEQIGLEIAKKCGGVALAAQALGYTLRSKDLHGWLEMNNSDIWKESFGDDDPQHMKVLTSLMLSYERMLRVLKLCFSYCAIFPKGHDIFEDDLVHEWIALDFIKKSSEGKEYIKQLLGMSFLQNSKLPSMFQTYQGRWYTMHDLVHDLATSVIGDELTVIDAAKESNNASKHKYCRECSGITLTSPIGQLNQLRCLIAPQVQNVMLPESIAQLLKLQYLNLQRSSQMSALPNSIGKLSALVDEAEDLAFRQAVKRTEERRQEFVASMARRVLVQAAAPGTNVKLQDRG</sequence>
<dbReference type="Proteomes" id="UP001054889">
    <property type="component" value="Unassembled WGS sequence"/>
</dbReference>
<accession>A0AAV5DJ51</accession>
<dbReference type="Gene3D" id="1.10.8.430">
    <property type="entry name" value="Helical domain of apoptotic protease-activating factors"/>
    <property type="match status" value="1"/>
</dbReference>
<evidence type="ECO:0008006" key="8">
    <source>
        <dbReference type="Google" id="ProtNLM"/>
    </source>
</evidence>
<reference evidence="6" key="2">
    <citation type="submission" date="2021-12" db="EMBL/GenBank/DDBJ databases">
        <title>Resequencing data analysis of finger millet.</title>
        <authorList>
            <person name="Hatakeyama M."/>
            <person name="Aluri S."/>
            <person name="Balachadran M.T."/>
            <person name="Sivarajan S.R."/>
            <person name="Poveda L."/>
            <person name="Shimizu-Inatsugi R."/>
            <person name="Schlapbach R."/>
            <person name="Sreeman S.M."/>
            <person name="Shimizu K.K."/>
        </authorList>
    </citation>
    <scope>NUCLEOTIDE SEQUENCE</scope>
</reference>
<dbReference type="InterPro" id="IPR036388">
    <property type="entry name" value="WH-like_DNA-bd_sf"/>
</dbReference>
<feature type="region of interest" description="Disordered" evidence="3">
    <location>
        <begin position="1"/>
        <end position="54"/>
    </location>
</feature>
<dbReference type="InterPro" id="IPR032675">
    <property type="entry name" value="LRR_dom_sf"/>
</dbReference>
<evidence type="ECO:0000313" key="6">
    <source>
        <dbReference type="EMBL" id="GJN10547.1"/>
    </source>
</evidence>
<evidence type="ECO:0000256" key="3">
    <source>
        <dbReference type="SAM" id="MobiDB-lite"/>
    </source>
</evidence>
<protein>
    <recommendedName>
        <fullName evidence="8">NB-ARC domain-containing protein</fullName>
    </recommendedName>
</protein>
<dbReference type="Gene3D" id="1.10.10.10">
    <property type="entry name" value="Winged helix-like DNA-binding domain superfamily/Winged helix DNA-binding domain"/>
    <property type="match status" value="1"/>
</dbReference>
<dbReference type="InterPro" id="IPR042197">
    <property type="entry name" value="Apaf_helical"/>
</dbReference>